<evidence type="ECO:0000313" key="2">
    <source>
        <dbReference type="Proteomes" id="UP000267029"/>
    </source>
</evidence>
<dbReference type="OrthoDB" id="6224101at2759"/>
<protein>
    <submittedName>
        <fullName evidence="3">PAZ domain-containing protein</fullName>
    </submittedName>
</protein>
<evidence type="ECO:0000313" key="1">
    <source>
        <dbReference type="EMBL" id="VDD82918.1"/>
    </source>
</evidence>
<proteinExistence type="predicted"/>
<gene>
    <name evidence="1" type="ORF">MCOS_LOCUS8921</name>
</gene>
<dbReference type="AlphaFoldDB" id="A0A0R3UMF1"/>
<reference evidence="3" key="2">
    <citation type="submission" date="2019-11" db="UniProtKB">
        <authorList>
            <consortium name="WormBaseParasite"/>
        </authorList>
    </citation>
    <scope>IDENTIFICATION</scope>
</reference>
<name>A0A0R3UMF1_MESCO</name>
<keyword evidence="2" id="KW-1185">Reference proteome</keyword>
<dbReference type="WBParaSite" id="MCU_007142-RA">
    <property type="protein sequence ID" value="MCU_007142-RA"/>
    <property type="gene ID" value="MCU_007142"/>
</dbReference>
<dbReference type="EMBL" id="UXSR01005597">
    <property type="protein sequence ID" value="VDD82918.1"/>
    <property type="molecule type" value="Genomic_DNA"/>
</dbReference>
<dbReference type="Proteomes" id="UP000267029">
    <property type="component" value="Unassembled WGS sequence"/>
</dbReference>
<sequence length="489" mass="56302">MIRIQGCYMYMINSCGSVGAFLGFKTLTIYVPECVHDRHPLHAFLKVSRWFYPLARSFSPIYCWGPDKMILPEPFSRVDKPAYIIIRLPYACSDFQKSTLWNLLDMHGHVRGKFCSISKKEREAIEKRYFLTEMVPLDDDALSKAPHIKNAPDVKVLSPLKFPALGYKGKPFITLPAKLSVALRIPEMTKLAKRFNVPNDQNKCRCQVDVGAKATLPSYMKQAPIDPRVVKIKEETHAGGIPDNWVSLPNNFGNILRQYLIGPRDWQHIRVTTIPAPVGIHDLIHFAVRDVYKELVRQRSEKEHLGIPPSFHRQDRRLLCGYNRAESLGLFGIEPDPPLPRIYRGINRLPQTLGLGPPFDEAFKRQYLEGAAAFFDMMVERSKLLLLRLEPDDEDVEKIDKCDLTSTLTPRPIMVCFKKNDVKFGTLMTLPAVNANEIIYFHTTNYFERVLEECEHHYPKLRPINPYLDPAFTYSRYIPRYIIPNAKAQ</sequence>
<reference evidence="1 2" key="1">
    <citation type="submission" date="2018-10" db="EMBL/GenBank/DDBJ databases">
        <authorList>
            <consortium name="Pathogen Informatics"/>
        </authorList>
    </citation>
    <scope>NUCLEOTIDE SEQUENCE [LARGE SCALE GENOMIC DNA]</scope>
</reference>
<organism evidence="1 2">
    <name type="scientific">Mesocestoides corti</name>
    <name type="common">Flatworm</name>
    <dbReference type="NCBI Taxonomy" id="53468"/>
    <lineage>
        <taxon>Eukaryota</taxon>
        <taxon>Metazoa</taxon>
        <taxon>Spiralia</taxon>
        <taxon>Lophotrochozoa</taxon>
        <taxon>Platyhelminthes</taxon>
        <taxon>Cestoda</taxon>
        <taxon>Eucestoda</taxon>
        <taxon>Cyclophyllidea</taxon>
        <taxon>Mesocestoididae</taxon>
        <taxon>Mesocestoides</taxon>
    </lineage>
</organism>
<evidence type="ECO:0000313" key="3">
    <source>
        <dbReference type="WBParaSite" id="MCU_007142-RA"/>
    </source>
</evidence>
<accession>A0A0R3UMF1</accession>